<accession>A4BEG0</accession>
<dbReference type="Proteomes" id="UP000005953">
    <property type="component" value="Unassembled WGS sequence"/>
</dbReference>
<evidence type="ECO:0000313" key="6">
    <source>
        <dbReference type="Proteomes" id="UP000005953"/>
    </source>
</evidence>
<dbReference type="InterPro" id="IPR004104">
    <property type="entry name" value="Gfo/Idh/MocA-like_OxRdtase_C"/>
</dbReference>
<evidence type="ECO:0000256" key="1">
    <source>
        <dbReference type="ARBA" id="ARBA00010928"/>
    </source>
</evidence>
<evidence type="ECO:0000313" key="5">
    <source>
        <dbReference type="EMBL" id="EAR09387.1"/>
    </source>
</evidence>
<protein>
    <submittedName>
        <fullName evidence="5">Predicted dehydrogenase</fullName>
    </submittedName>
</protein>
<keyword evidence="6" id="KW-1185">Reference proteome</keyword>
<dbReference type="SUPFAM" id="SSF51735">
    <property type="entry name" value="NAD(P)-binding Rossmann-fold domains"/>
    <property type="match status" value="1"/>
</dbReference>
<dbReference type="InterPro" id="IPR051317">
    <property type="entry name" value="Gfo/Idh/MocA_oxidoreduct"/>
</dbReference>
<dbReference type="STRING" id="314283.MED297_02167"/>
<feature type="domain" description="Gfo/Idh/MocA-like oxidoreductase C-terminal" evidence="4">
    <location>
        <begin position="132"/>
        <end position="339"/>
    </location>
</feature>
<dbReference type="InterPro" id="IPR000683">
    <property type="entry name" value="Gfo/Idh/MocA-like_OxRdtase_N"/>
</dbReference>
<dbReference type="InterPro" id="IPR036291">
    <property type="entry name" value="NAD(P)-bd_dom_sf"/>
</dbReference>
<dbReference type="AlphaFoldDB" id="A4BEG0"/>
<reference evidence="5 6" key="1">
    <citation type="submission" date="2006-02" db="EMBL/GenBank/DDBJ databases">
        <authorList>
            <person name="Pinhassi J."/>
            <person name="Pedros-Alio C."/>
            <person name="Ferriera S."/>
            <person name="Johnson J."/>
            <person name="Kravitz S."/>
            <person name="Halpern A."/>
            <person name="Remington K."/>
            <person name="Beeson K."/>
            <person name="Tran B."/>
            <person name="Rogers Y.-H."/>
            <person name="Friedman R."/>
            <person name="Venter J.C."/>
        </authorList>
    </citation>
    <scope>NUCLEOTIDE SEQUENCE [LARGE SCALE GENOMIC DNA]</scope>
    <source>
        <strain evidence="5 6">MED297</strain>
    </source>
</reference>
<dbReference type="HOGENOM" id="CLU_023194_19_1_6"/>
<dbReference type="PANTHER" id="PTHR43708">
    <property type="entry name" value="CONSERVED EXPRESSED OXIDOREDUCTASE (EUROFUNG)"/>
    <property type="match status" value="1"/>
</dbReference>
<dbReference type="EMBL" id="AAOE01000010">
    <property type="protein sequence ID" value="EAR09387.1"/>
    <property type="molecule type" value="Genomic_DNA"/>
</dbReference>
<dbReference type="RefSeq" id="WP_008046994.1">
    <property type="nucleotide sequence ID" value="NZ_CH724153.1"/>
</dbReference>
<dbReference type="GO" id="GO:0000166">
    <property type="term" value="F:nucleotide binding"/>
    <property type="evidence" value="ECO:0007669"/>
    <property type="project" value="InterPro"/>
</dbReference>
<dbReference type="Pfam" id="PF01408">
    <property type="entry name" value="GFO_IDH_MocA"/>
    <property type="match status" value="1"/>
</dbReference>
<evidence type="ECO:0000259" key="3">
    <source>
        <dbReference type="Pfam" id="PF01408"/>
    </source>
</evidence>
<dbReference type="Gene3D" id="3.30.360.10">
    <property type="entry name" value="Dihydrodipicolinate Reductase, domain 2"/>
    <property type="match status" value="1"/>
</dbReference>
<evidence type="ECO:0000259" key="4">
    <source>
        <dbReference type="Pfam" id="PF02894"/>
    </source>
</evidence>
<evidence type="ECO:0000256" key="2">
    <source>
        <dbReference type="ARBA" id="ARBA00023002"/>
    </source>
</evidence>
<name>A4BEG0_9GAMM</name>
<dbReference type="Pfam" id="PF02894">
    <property type="entry name" value="GFO_IDH_MocA_C"/>
    <property type="match status" value="1"/>
</dbReference>
<gene>
    <name evidence="5" type="ORF">MED297_02167</name>
</gene>
<dbReference type="Gene3D" id="3.40.50.720">
    <property type="entry name" value="NAD(P)-binding Rossmann-like Domain"/>
    <property type="match status" value="1"/>
</dbReference>
<keyword evidence="2" id="KW-0560">Oxidoreductase</keyword>
<dbReference type="PANTHER" id="PTHR43708:SF5">
    <property type="entry name" value="CONSERVED EXPRESSED OXIDOREDUCTASE (EUROFUNG)-RELATED"/>
    <property type="match status" value="1"/>
</dbReference>
<feature type="domain" description="Gfo/Idh/MocA-like oxidoreductase N-terminal" evidence="3">
    <location>
        <begin position="2"/>
        <end position="116"/>
    </location>
</feature>
<proteinExistence type="inferred from homology"/>
<organism evidence="5 6">
    <name type="scientific">Reinekea blandensis MED297</name>
    <dbReference type="NCBI Taxonomy" id="314283"/>
    <lineage>
        <taxon>Bacteria</taxon>
        <taxon>Pseudomonadati</taxon>
        <taxon>Pseudomonadota</taxon>
        <taxon>Gammaproteobacteria</taxon>
        <taxon>Oceanospirillales</taxon>
        <taxon>Saccharospirillaceae</taxon>
        <taxon>Reinekea</taxon>
    </lineage>
</organism>
<comment type="similarity">
    <text evidence="1">Belongs to the Gfo/Idh/MocA family.</text>
</comment>
<comment type="caution">
    <text evidence="5">The sequence shown here is derived from an EMBL/GenBank/DDBJ whole genome shotgun (WGS) entry which is preliminary data.</text>
</comment>
<sequence length="342" mass="38542">MIRTAIIGCGFSATTFHIPFITVDPSYQMTHLVSGKGSALQEDYPGVEVVADWQQLDCREIDLVIITTPNHLHYEQCQHFLQQGCHVVCEKPFVLSSNEAIALKQLAEQAGRVLCVFQNRRWDGDFLTLQSLLHSHRVGEPKRLVSRFDRFRPQVRQRWREQAVPGAGILWDLGPHLIDQALVLFGLPDSIEASARIQREGAVVVDNFDIWMHYPDVEVALGSSSFQAGPNSRFLLQGTEGSYIKNGLDVQEDALKKGVDIRDDRWGQEPEDNWGILYQENTSHLITTKPGNYGVFWHQLAQAIENDGESPVSLDDSIRVIQVLELALKSSESGQRLPVKFD</sequence>
<dbReference type="GO" id="GO:0016491">
    <property type="term" value="F:oxidoreductase activity"/>
    <property type="evidence" value="ECO:0007669"/>
    <property type="project" value="UniProtKB-KW"/>
</dbReference>
<dbReference type="OrthoDB" id="9774191at2"/>